<dbReference type="Proteomes" id="UP001187682">
    <property type="component" value="Unassembled WGS sequence"/>
</dbReference>
<evidence type="ECO:0000313" key="2">
    <source>
        <dbReference type="EMBL" id="SPO01093.1"/>
    </source>
</evidence>
<reference evidence="2" key="1">
    <citation type="submission" date="2018-03" db="EMBL/GenBank/DDBJ databases">
        <authorList>
            <person name="Guldener U."/>
        </authorList>
    </citation>
    <scope>NUCLEOTIDE SEQUENCE</scope>
</reference>
<organism evidence="2 3">
    <name type="scientific">Cephalotrichum gorgonifer</name>
    <dbReference type="NCBI Taxonomy" id="2041049"/>
    <lineage>
        <taxon>Eukaryota</taxon>
        <taxon>Fungi</taxon>
        <taxon>Dikarya</taxon>
        <taxon>Ascomycota</taxon>
        <taxon>Pezizomycotina</taxon>
        <taxon>Sordariomycetes</taxon>
        <taxon>Hypocreomycetidae</taxon>
        <taxon>Microascales</taxon>
        <taxon>Microascaceae</taxon>
        <taxon>Cephalotrichum</taxon>
    </lineage>
</organism>
<gene>
    <name evidence="2" type="ORF">DNG_03840</name>
</gene>
<evidence type="ECO:0000313" key="3">
    <source>
        <dbReference type="Proteomes" id="UP001187682"/>
    </source>
</evidence>
<feature type="compositionally biased region" description="Polar residues" evidence="1">
    <location>
        <begin position="455"/>
        <end position="470"/>
    </location>
</feature>
<accession>A0AAE8STZ4</accession>
<feature type="compositionally biased region" description="Low complexity" evidence="1">
    <location>
        <begin position="440"/>
        <end position="449"/>
    </location>
</feature>
<sequence length="602" mass="66007">MPTRTDYVLTLKDSHLDKLTGLLALPRKYFGARPAPSWLDTQEIQTSSLPHRVLRPTRLVRRFAVKVSESLASPVLPPAAVLCPAHKALHPWVIRGLFNLLAAEVTLRCDRLKSFRPRGEEEERRVTVVKDVLGMLHAVNALWLEEEHFEALFGKQVEGPDGKLCRIESGCEACILAAVGARGGLLTCLRANMLARVGRRDPRLLRFVDSWILWFGGDSDRLREEGMSKGKELRKARKAISERRREERRMRRRQSARVRHRAGSVSLHADRGNRKSEEHGSDSRDGSRGAGYTTPRISAYSSLGLTFRQSHDTDTGEKSGDPGTPCLSTANHSGHSEEDPAYEGAACEGDIAEWYASSEVGVDNQAPQRNIHPAFQPGRPSKYDEESPVERDAVSEREGDGPRGRGRERDVRHEHKRDSRNDGFDHSTVLKYYGGGSSGSGDSSGSSSSDRTEAKSWTSVSAHTDQTPTPASHVVSIPGVRTGGVDAGVGAAGDNNGDDGRKGAMSVSISASSSVYPSSDDVEHGAPPPSLAPGRPLSLDAGPNTREDHEWKDISRLEAVSFRDPFAEDRSGEDEGRGRRRRRSTAMVSPTRRVSGVEGRWI</sequence>
<feature type="compositionally biased region" description="Gly residues" evidence="1">
    <location>
        <begin position="481"/>
        <end position="491"/>
    </location>
</feature>
<feature type="compositionally biased region" description="Basic and acidic residues" evidence="1">
    <location>
        <begin position="225"/>
        <end position="249"/>
    </location>
</feature>
<feature type="region of interest" description="Disordered" evidence="1">
    <location>
        <begin position="358"/>
        <end position="602"/>
    </location>
</feature>
<dbReference type="EMBL" id="ONZQ02000004">
    <property type="protein sequence ID" value="SPO01093.1"/>
    <property type="molecule type" value="Genomic_DNA"/>
</dbReference>
<feature type="compositionally biased region" description="Basic and acidic residues" evidence="1">
    <location>
        <begin position="268"/>
        <end position="287"/>
    </location>
</feature>
<proteinExistence type="predicted"/>
<feature type="compositionally biased region" description="Basic and acidic residues" evidence="1">
    <location>
        <begin position="545"/>
        <end position="556"/>
    </location>
</feature>
<comment type="caution">
    <text evidence="2">The sequence shown here is derived from an EMBL/GenBank/DDBJ whole genome shotgun (WGS) entry which is preliminary data.</text>
</comment>
<keyword evidence="3" id="KW-1185">Reference proteome</keyword>
<feature type="compositionally biased region" description="Basic and acidic residues" evidence="1">
    <location>
        <begin position="381"/>
        <end position="425"/>
    </location>
</feature>
<protein>
    <submittedName>
        <fullName evidence="2">Uncharacterized protein</fullName>
    </submittedName>
</protein>
<feature type="compositionally biased region" description="Low complexity" evidence="1">
    <location>
        <begin position="503"/>
        <end position="519"/>
    </location>
</feature>
<feature type="compositionally biased region" description="Basic residues" evidence="1">
    <location>
        <begin position="250"/>
        <end position="262"/>
    </location>
</feature>
<dbReference type="AlphaFoldDB" id="A0AAE8STZ4"/>
<feature type="compositionally biased region" description="Basic and acidic residues" evidence="1">
    <location>
        <begin position="565"/>
        <end position="577"/>
    </location>
</feature>
<evidence type="ECO:0000256" key="1">
    <source>
        <dbReference type="SAM" id="MobiDB-lite"/>
    </source>
</evidence>
<feature type="region of interest" description="Disordered" evidence="1">
    <location>
        <begin position="225"/>
        <end position="295"/>
    </location>
</feature>
<name>A0AAE8STZ4_9PEZI</name>
<feature type="region of interest" description="Disordered" evidence="1">
    <location>
        <begin position="309"/>
        <end position="342"/>
    </location>
</feature>
<feature type="compositionally biased region" description="Basic and acidic residues" evidence="1">
    <location>
        <begin position="309"/>
        <end position="320"/>
    </location>
</feature>